<proteinExistence type="predicted"/>
<name>A0ABT7AIS2_9HYPH</name>
<dbReference type="Pfam" id="PF06904">
    <property type="entry name" value="Extensin-like_C"/>
    <property type="match status" value="1"/>
</dbReference>
<evidence type="ECO:0000313" key="4">
    <source>
        <dbReference type="Proteomes" id="UP001321492"/>
    </source>
</evidence>
<evidence type="ECO:0000313" key="3">
    <source>
        <dbReference type="EMBL" id="MDJ1159267.1"/>
    </source>
</evidence>
<dbReference type="Proteomes" id="UP001321492">
    <property type="component" value="Unassembled WGS sequence"/>
</dbReference>
<keyword evidence="4" id="KW-1185">Reference proteome</keyword>
<protein>
    <submittedName>
        <fullName evidence="3">Extensin family protein</fullName>
    </submittedName>
</protein>
<comment type="caution">
    <text evidence="3">The sequence shown here is derived from an EMBL/GenBank/DDBJ whole genome shotgun (WGS) entry which is preliminary data.</text>
</comment>
<feature type="region of interest" description="Disordered" evidence="1">
    <location>
        <begin position="287"/>
        <end position="347"/>
    </location>
</feature>
<feature type="compositionally biased region" description="Low complexity" evidence="1">
    <location>
        <begin position="287"/>
        <end position="313"/>
    </location>
</feature>
<evidence type="ECO:0000259" key="2">
    <source>
        <dbReference type="Pfam" id="PF06904"/>
    </source>
</evidence>
<dbReference type="PROSITE" id="PS51257">
    <property type="entry name" value="PROKAR_LIPOPROTEIN"/>
    <property type="match status" value="1"/>
</dbReference>
<dbReference type="EMBL" id="JASJEV010000008">
    <property type="protein sequence ID" value="MDJ1159267.1"/>
    <property type="molecule type" value="Genomic_DNA"/>
</dbReference>
<reference evidence="3 4" key="1">
    <citation type="submission" date="2023-05" db="EMBL/GenBank/DDBJ databases">
        <title>Chelatococcus sp. nov., a moderately thermophilic bacterium isolated from hot spring microbial mat.</title>
        <authorList>
            <person name="Hu C.-J."/>
            <person name="Li W.-J."/>
        </authorList>
    </citation>
    <scope>NUCLEOTIDE SEQUENCE [LARGE SCALE GENOMIC DNA]</scope>
    <source>
        <strain evidence="3 4">SYSU G07232</strain>
    </source>
</reference>
<sequence>MARRVAKILAATTVCGALAGCGLMLFEKREPWRSEAEEACLAQKLVEPSAYVEPMRAINGPGACGMDHPFRLSAFAGGTVGLKSKAILACPAVSMVDRWLAEVVQPAASLYFGTSVAELRAGSYSCRSMNGQPGARRSEHSFGNAVDVMAFRLADGREVSVVKGWRGAEAEQEFLREVFVGACNYFTTVLAPGSDAFHYDHIHMDLARHARGRTICKPILKFTPRLPPPGSPDYGRTPVAASRGGYGEAGYPGATPGGGPPMTIHDGYRQTPAGEEVLPDEEVIDDAANGAGSAPSQAPAPRADAYRPPASAPVVKGPPPAYGSAYGSYGVPPGGLRPPGTIGSQRY</sequence>
<dbReference type="RefSeq" id="WP_283741268.1">
    <property type="nucleotide sequence ID" value="NZ_JASJEV010000008.1"/>
</dbReference>
<gene>
    <name evidence="3" type="ORF">QNA08_13585</name>
</gene>
<dbReference type="InterPro" id="IPR009683">
    <property type="entry name" value="Extensin-like_C"/>
</dbReference>
<feature type="domain" description="Extensin-like C-terminal" evidence="2">
    <location>
        <begin position="39"/>
        <end position="217"/>
    </location>
</feature>
<organism evidence="3 4">
    <name type="scientific">Chelatococcus albus</name>
    <dbReference type="NCBI Taxonomy" id="3047466"/>
    <lineage>
        <taxon>Bacteria</taxon>
        <taxon>Pseudomonadati</taxon>
        <taxon>Pseudomonadota</taxon>
        <taxon>Alphaproteobacteria</taxon>
        <taxon>Hyphomicrobiales</taxon>
        <taxon>Chelatococcaceae</taxon>
        <taxon>Chelatococcus</taxon>
    </lineage>
</organism>
<accession>A0ABT7AIS2</accession>
<evidence type="ECO:0000256" key="1">
    <source>
        <dbReference type="SAM" id="MobiDB-lite"/>
    </source>
</evidence>